<evidence type="ECO:0000256" key="1">
    <source>
        <dbReference type="PROSITE-ProRule" id="PRU00278"/>
    </source>
</evidence>
<evidence type="ECO:0000259" key="2">
    <source>
        <dbReference type="PROSITE" id="PS50198"/>
    </source>
</evidence>
<dbReference type="Proteomes" id="UP000323824">
    <property type="component" value="Chromosome"/>
</dbReference>
<dbReference type="AlphaFoldDB" id="A0A5C1QG24"/>
<name>A0A5C1QG24_9SPIO</name>
<dbReference type="PANTHER" id="PTHR47245">
    <property type="entry name" value="PEPTIDYLPROLYL ISOMERASE"/>
    <property type="match status" value="1"/>
</dbReference>
<keyword evidence="4" id="KW-1185">Reference proteome</keyword>
<reference evidence="3 4" key="1">
    <citation type="submission" date="2019-02" db="EMBL/GenBank/DDBJ databases">
        <authorList>
            <person name="Fomenkov A."/>
            <person name="Dubinina G."/>
            <person name="Grabovich M."/>
            <person name="Vincze T."/>
            <person name="Roberts R.J."/>
        </authorList>
    </citation>
    <scope>NUCLEOTIDE SEQUENCE [LARGE SCALE GENOMIC DNA]</scope>
    <source>
        <strain evidence="3 4">P</strain>
    </source>
</reference>
<dbReference type="KEGG" id="sper:EW093_09645"/>
<accession>A0A5C1QG24</accession>
<dbReference type="GO" id="GO:0003755">
    <property type="term" value="F:peptidyl-prolyl cis-trans isomerase activity"/>
    <property type="evidence" value="ECO:0007669"/>
    <property type="project" value="UniProtKB-KW"/>
</dbReference>
<keyword evidence="1" id="KW-0413">Isomerase</keyword>
<reference evidence="3 4" key="2">
    <citation type="submission" date="2019-09" db="EMBL/GenBank/DDBJ databases">
        <title>Complete Genome Sequence and Methylome Analysis of free living Spirochaetas.</title>
        <authorList>
            <person name="Leshcheva N."/>
            <person name="Mikheeva N."/>
        </authorList>
    </citation>
    <scope>NUCLEOTIDE SEQUENCE [LARGE SCALE GENOMIC DNA]</scope>
    <source>
        <strain evidence="3 4">P</strain>
    </source>
</reference>
<sequence>MQELSKYAVESDTEVSDKEIETYYNDNKESVFAQPGTVTARHILVTTDNKSEEEALTKIKDIKEKISGGMDFSQAAVEYSEGPSGPNGGQLGSFQKGQMVGEFEVVAFSIPVNTVSEPVLTQFGYHLILVDNRTDKSFAPFEETKSYIKNRLKVDKFFQEIEDSAKIKKPDWAQQEV</sequence>
<evidence type="ECO:0000313" key="3">
    <source>
        <dbReference type="EMBL" id="QEN06377.1"/>
    </source>
</evidence>
<organism evidence="3 4">
    <name type="scientific">Thiospirochaeta perfilievii</name>
    <dbReference type="NCBI Taxonomy" id="252967"/>
    <lineage>
        <taxon>Bacteria</taxon>
        <taxon>Pseudomonadati</taxon>
        <taxon>Spirochaetota</taxon>
        <taxon>Spirochaetia</taxon>
        <taxon>Spirochaetales</taxon>
        <taxon>Spirochaetaceae</taxon>
        <taxon>Thiospirochaeta</taxon>
    </lineage>
</organism>
<dbReference type="SUPFAM" id="SSF54534">
    <property type="entry name" value="FKBP-like"/>
    <property type="match status" value="1"/>
</dbReference>
<dbReference type="InterPro" id="IPR000297">
    <property type="entry name" value="PPIase_PpiC"/>
</dbReference>
<dbReference type="OrthoDB" id="14196at2"/>
<dbReference type="PROSITE" id="PS01096">
    <property type="entry name" value="PPIC_PPIASE_1"/>
    <property type="match status" value="1"/>
</dbReference>
<dbReference type="InterPro" id="IPR050245">
    <property type="entry name" value="PrsA_foldase"/>
</dbReference>
<feature type="domain" description="PpiC" evidence="2">
    <location>
        <begin position="35"/>
        <end position="132"/>
    </location>
</feature>
<proteinExistence type="predicted"/>
<gene>
    <name evidence="3" type="ORF">EW093_09645</name>
</gene>
<dbReference type="InterPro" id="IPR023058">
    <property type="entry name" value="PPIase_PpiC_CS"/>
</dbReference>
<dbReference type="EMBL" id="CP035807">
    <property type="protein sequence ID" value="QEN06377.1"/>
    <property type="molecule type" value="Genomic_DNA"/>
</dbReference>
<protein>
    <recommendedName>
        <fullName evidence="2">PpiC domain-containing protein</fullName>
    </recommendedName>
</protein>
<dbReference type="PANTHER" id="PTHR47245:SF2">
    <property type="entry name" value="PEPTIDYL-PROLYL CIS-TRANS ISOMERASE HP_0175-RELATED"/>
    <property type="match status" value="1"/>
</dbReference>
<dbReference type="PROSITE" id="PS50198">
    <property type="entry name" value="PPIC_PPIASE_2"/>
    <property type="match status" value="1"/>
</dbReference>
<keyword evidence="1" id="KW-0697">Rotamase</keyword>
<dbReference type="Gene3D" id="3.10.50.40">
    <property type="match status" value="1"/>
</dbReference>
<evidence type="ECO:0000313" key="4">
    <source>
        <dbReference type="Proteomes" id="UP000323824"/>
    </source>
</evidence>
<dbReference type="InterPro" id="IPR046357">
    <property type="entry name" value="PPIase_dom_sf"/>
</dbReference>
<dbReference type="Pfam" id="PF13616">
    <property type="entry name" value="Rotamase_3"/>
    <property type="match status" value="1"/>
</dbReference>